<accession>F0F023</accession>
<name>F0F023_9NEIS</name>
<sequence>MRLAALSHFYFNRLYFHLRLNSVKQSAGCFLGMGKAACTSFHQYICTDT</sequence>
<keyword evidence="2" id="KW-1185">Reference proteome</keyword>
<protein>
    <submittedName>
        <fullName evidence="1">Uncharacterized protein</fullName>
    </submittedName>
</protein>
<dbReference type="Proteomes" id="UP000004088">
    <property type="component" value="Unassembled WGS sequence"/>
</dbReference>
<evidence type="ECO:0000313" key="2">
    <source>
        <dbReference type="Proteomes" id="UP000004088"/>
    </source>
</evidence>
<organism evidence="1 2">
    <name type="scientific">Kingella denitrificans ATCC 33394</name>
    <dbReference type="NCBI Taxonomy" id="888741"/>
    <lineage>
        <taxon>Bacteria</taxon>
        <taxon>Pseudomonadati</taxon>
        <taxon>Pseudomonadota</taxon>
        <taxon>Betaproteobacteria</taxon>
        <taxon>Neisseriales</taxon>
        <taxon>Neisseriaceae</taxon>
        <taxon>Kingella</taxon>
    </lineage>
</organism>
<evidence type="ECO:0000313" key="1">
    <source>
        <dbReference type="EMBL" id="EGC17202.1"/>
    </source>
</evidence>
<dbReference type="EMBL" id="AEWV01000022">
    <property type="protein sequence ID" value="EGC17202.1"/>
    <property type="molecule type" value="Genomic_DNA"/>
</dbReference>
<comment type="caution">
    <text evidence="1">The sequence shown here is derived from an EMBL/GenBank/DDBJ whole genome shotgun (WGS) entry which is preliminary data.</text>
</comment>
<reference evidence="1 2" key="1">
    <citation type="submission" date="2011-01" db="EMBL/GenBank/DDBJ databases">
        <authorList>
            <person name="Muzny D."/>
            <person name="Qin X."/>
            <person name="Deng J."/>
            <person name="Jiang H."/>
            <person name="Liu Y."/>
            <person name="Qu J."/>
            <person name="Song X.-Z."/>
            <person name="Zhang L."/>
            <person name="Thornton R."/>
            <person name="Coyle M."/>
            <person name="Francisco L."/>
            <person name="Jackson L."/>
            <person name="Javaid M."/>
            <person name="Korchina V."/>
            <person name="Kovar C."/>
            <person name="Mata R."/>
            <person name="Mathew T."/>
            <person name="Ngo R."/>
            <person name="Nguyen L."/>
            <person name="Nguyen N."/>
            <person name="Okwuonu G."/>
            <person name="Ongeri F."/>
            <person name="Pham C."/>
            <person name="Simmons D."/>
            <person name="Wilczek-Boney K."/>
            <person name="Hale W."/>
            <person name="Jakkamsetti A."/>
            <person name="Pham P."/>
            <person name="Ruth R."/>
            <person name="San Lucas F."/>
            <person name="Warren J."/>
            <person name="Zhang J."/>
            <person name="Zhao Z."/>
            <person name="Zhou C."/>
            <person name="Zhu D."/>
            <person name="Lee S."/>
            <person name="Bess C."/>
            <person name="Blankenburg K."/>
            <person name="Forbes L."/>
            <person name="Fu Q."/>
            <person name="Gubbala S."/>
            <person name="Hirani K."/>
            <person name="Jayaseelan J.C."/>
            <person name="Lara F."/>
            <person name="Munidasa M."/>
            <person name="Palculict T."/>
            <person name="Patil S."/>
            <person name="Pu L.-L."/>
            <person name="Saada N."/>
            <person name="Tang L."/>
            <person name="Weissenberger G."/>
            <person name="Zhu Y."/>
            <person name="Hemphill L."/>
            <person name="Shang Y."/>
            <person name="Youmans B."/>
            <person name="Ayvaz T."/>
            <person name="Ross M."/>
            <person name="Santibanez J."/>
            <person name="Aqrawi P."/>
            <person name="Gross S."/>
            <person name="Joshi V."/>
            <person name="Fowler G."/>
            <person name="Nazareth L."/>
            <person name="Reid J."/>
            <person name="Worley K."/>
            <person name="Petrosino J."/>
            <person name="Highlander S."/>
            <person name="Gibbs R."/>
        </authorList>
    </citation>
    <scope>NUCLEOTIDE SEQUENCE [LARGE SCALE GENOMIC DNA]</scope>
    <source>
        <strain evidence="1 2">ATCC 33394</strain>
    </source>
</reference>
<proteinExistence type="predicted"/>
<dbReference type="AlphaFoldDB" id="F0F023"/>
<dbReference type="HOGENOM" id="CLU_3136652_0_0_4"/>
<gene>
    <name evidence="1" type="ORF">HMPREF9098_1457</name>
</gene>